<dbReference type="AlphaFoldDB" id="A0A1N5T9Y5"/>
<reference evidence="2 5" key="1">
    <citation type="submission" date="2016-04" db="EMBL/GenBank/DDBJ databases">
        <authorList>
            <person name="Evans L.H."/>
            <person name="Alamgir A."/>
            <person name="Owens N."/>
            <person name="Weber N.D."/>
            <person name="Virtaneva K."/>
            <person name="Barbian K."/>
            <person name="Babar A."/>
            <person name="Rosenke K."/>
        </authorList>
    </citation>
    <scope>NUCLEOTIDE SEQUENCE [LARGE SCALE GENOMIC DNA]</scope>
    <source>
        <strain evidence="2">S5</strain>
        <strain evidence="5">S5(T) (JCM 30642 \VKM B-2941)</strain>
    </source>
</reference>
<evidence type="ECO:0000313" key="5">
    <source>
        <dbReference type="Proteomes" id="UP000195607"/>
    </source>
</evidence>
<keyword evidence="1" id="KW-1133">Transmembrane helix</keyword>
<reference evidence="4" key="2">
    <citation type="submission" date="2016-06" db="EMBL/GenBank/DDBJ databases">
        <authorList>
            <person name="Toshchakov V.S."/>
        </authorList>
    </citation>
    <scope>NUCLEOTIDE SEQUENCE [LARGE SCALE GENOMIC DNA]</scope>
    <source>
        <strain>PM4 (JCM 30641</strain>
        <strain evidence="4">\VKM B-2940)</strain>
    </source>
</reference>
<name>A0A1N5T9Y5_9ARCH</name>
<dbReference type="KEGG" id="cdiv:CPM_0480"/>
<evidence type="ECO:0000256" key="1">
    <source>
        <dbReference type="SAM" id="Phobius"/>
    </source>
</evidence>
<evidence type="ECO:0000313" key="3">
    <source>
        <dbReference type="EMBL" id="SJK84361.1"/>
    </source>
</evidence>
<feature type="transmembrane region" description="Helical" evidence="1">
    <location>
        <begin position="12"/>
        <end position="29"/>
    </location>
</feature>
<evidence type="ECO:0000313" key="4">
    <source>
        <dbReference type="Proteomes" id="UP000187822"/>
    </source>
</evidence>
<dbReference type="EMBL" id="LT719092">
    <property type="protein sequence ID" value="SJK84361.1"/>
    <property type="molecule type" value="Genomic_DNA"/>
</dbReference>
<keyword evidence="1" id="KW-0812">Transmembrane</keyword>
<feature type="transmembrane region" description="Helical" evidence="1">
    <location>
        <begin position="50"/>
        <end position="72"/>
    </location>
</feature>
<sequence>MIIIADSFSFQVFIMVEIFTYALFAYAYYSSSKSKKKMEAFNKKRVFLGYTRPQIFLIFFDAWQLVFVYSLLQLYHLIMFSYLDLLILMIMILVVFTQIVKTEKQFKRYSGHYSIKPPEGFYD</sequence>
<keyword evidence="1" id="KW-0472">Membrane</keyword>
<reference evidence="3" key="3">
    <citation type="submission" date="2016-06" db="EMBL/GenBank/DDBJ databases">
        <authorList>
            <person name="Olsen C.W."/>
            <person name="Carey S."/>
            <person name="Hinshaw L."/>
            <person name="Karasin A.I."/>
        </authorList>
    </citation>
    <scope>NUCLEOTIDE SEQUENCE [LARGE SCALE GENOMIC DNA]</scope>
    <source>
        <strain evidence="3">PM4</strain>
    </source>
</reference>
<accession>A0A1N5T9Y5</accession>
<keyword evidence="4" id="KW-1185">Reference proteome</keyword>
<dbReference type="STRING" id="1673428.CPM_0480"/>
<dbReference type="EMBL" id="LT671858">
    <property type="protein sequence ID" value="SIM45186.1"/>
    <property type="molecule type" value="Genomic_DNA"/>
</dbReference>
<evidence type="ECO:0000313" key="2">
    <source>
        <dbReference type="EMBL" id="SIM45186.1"/>
    </source>
</evidence>
<feature type="transmembrane region" description="Helical" evidence="1">
    <location>
        <begin position="78"/>
        <end position="100"/>
    </location>
</feature>
<gene>
    <name evidence="3" type="ORF">CPM_0480</name>
    <name evidence="2" type="ORF">CSP5_0508</name>
</gene>
<dbReference type="Proteomes" id="UP000195607">
    <property type="component" value="Chromosome I"/>
</dbReference>
<organism evidence="2 5">
    <name type="scientific">Cuniculiplasma divulgatum</name>
    <dbReference type="NCBI Taxonomy" id="1673428"/>
    <lineage>
        <taxon>Archaea</taxon>
        <taxon>Methanobacteriati</taxon>
        <taxon>Thermoplasmatota</taxon>
        <taxon>Thermoplasmata</taxon>
        <taxon>Thermoplasmatales</taxon>
        <taxon>Cuniculiplasmataceae</taxon>
        <taxon>Cuniculiplasma</taxon>
    </lineage>
</organism>
<protein>
    <submittedName>
        <fullName evidence="2">Multipass membrane protein</fullName>
    </submittedName>
</protein>
<proteinExistence type="predicted"/>
<dbReference type="Proteomes" id="UP000187822">
    <property type="component" value="Chromosome I"/>
</dbReference>